<reference evidence="1" key="1">
    <citation type="submission" date="2014-05" db="EMBL/GenBank/DDBJ databases">
        <authorList>
            <person name="Chronopoulou M."/>
        </authorList>
    </citation>
    <scope>NUCLEOTIDE SEQUENCE</scope>
    <source>
        <tissue evidence="1">Whole organism</tissue>
    </source>
</reference>
<protein>
    <submittedName>
        <fullName evidence="1">Uncharacterized protein</fullName>
    </submittedName>
</protein>
<dbReference type="AlphaFoldDB" id="A0A0K2SYZ7"/>
<sequence length="40" mass="4844">MILAFLLGNIKCIILEIQTYLLELRGFNLIERIFIKYREE</sequence>
<organism evidence="1">
    <name type="scientific">Lepeophtheirus salmonis</name>
    <name type="common">Salmon louse</name>
    <name type="synonym">Caligus salmonis</name>
    <dbReference type="NCBI Taxonomy" id="72036"/>
    <lineage>
        <taxon>Eukaryota</taxon>
        <taxon>Metazoa</taxon>
        <taxon>Ecdysozoa</taxon>
        <taxon>Arthropoda</taxon>
        <taxon>Crustacea</taxon>
        <taxon>Multicrustacea</taxon>
        <taxon>Hexanauplia</taxon>
        <taxon>Copepoda</taxon>
        <taxon>Siphonostomatoida</taxon>
        <taxon>Caligidae</taxon>
        <taxon>Lepeophtheirus</taxon>
    </lineage>
</organism>
<accession>A0A0K2SYZ7</accession>
<evidence type="ECO:0000313" key="1">
    <source>
        <dbReference type="EMBL" id="CDW18770.1"/>
    </source>
</evidence>
<proteinExistence type="predicted"/>
<dbReference type="EMBL" id="HACA01001409">
    <property type="protein sequence ID" value="CDW18770.1"/>
    <property type="molecule type" value="Transcribed_RNA"/>
</dbReference>
<name>A0A0K2SYZ7_LEPSM</name>